<dbReference type="Gene3D" id="3.30.420.10">
    <property type="entry name" value="Ribonuclease H-like superfamily/Ribonuclease H"/>
    <property type="match status" value="2"/>
</dbReference>
<dbReference type="PANTHER" id="PTHR46060:SF1">
    <property type="entry name" value="MARINER MOS1 TRANSPOSASE-LIKE PROTEIN"/>
    <property type="match status" value="1"/>
</dbReference>
<dbReference type="Proteomes" id="UP000095283">
    <property type="component" value="Unplaced"/>
</dbReference>
<evidence type="ECO:0000259" key="1">
    <source>
        <dbReference type="Pfam" id="PF17906"/>
    </source>
</evidence>
<dbReference type="InterPro" id="IPR001888">
    <property type="entry name" value="Transposase_1"/>
</dbReference>
<dbReference type="WBParaSite" id="Hba_12758">
    <property type="protein sequence ID" value="Hba_12758"/>
    <property type="gene ID" value="Hba_12758"/>
</dbReference>
<organism evidence="2 3">
    <name type="scientific">Heterorhabditis bacteriophora</name>
    <name type="common">Entomopathogenic nematode worm</name>
    <dbReference type="NCBI Taxonomy" id="37862"/>
    <lineage>
        <taxon>Eukaryota</taxon>
        <taxon>Metazoa</taxon>
        <taxon>Ecdysozoa</taxon>
        <taxon>Nematoda</taxon>
        <taxon>Chromadorea</taxon>
        <taxon>Rhabditida</taxon>
        <taxon>Rhabditina</taxon>
        <taxon>Rhabditomorpha</taxon>
        <taxon>Strongyloidea</taxon>
        <taxon>Heterorhabditidae</taxon>
        <taxon>Heterorhabditis</taxon>
    </lineage>
</organism>
<dbReference type="Pfam" id="PF01359">
    <property type="entry name" value="Transposase_1"/>
    <property type="match status" value="1"/>
</dbReference>
<dbReference type="InterPro" id="IPR041426">
    <property type="entry name" value="Mos1_HTH"/>
</dbReference>
<dbReference type="InterPro" id="IPR036397">
    <property type="entry name" value="RNaseH_sf"/>
</dbReference>
<feature type="domain" description="Mos1 transposase HTH" evidence="1">
    <location>
        <begin position="17"/>
        <end position="45"/>
    </location>
</feature>
<name>A0A1I7X5C0_HETBA</name>
<reference evidence="3" key="1">
    <citation type="submission" date="2016-11" db="UniProtKB">
        <authorList>
            <consortium name="WormBaseParasite"/>
        </authorList>
    </citation>
    <scope>IDENTIFICATION</scope>
</reference>
<dbReference type="GO" id="GO:0003676">
    <property type="term" value="F:nucleic acid binding"/>
    <property type="evidence" value="ECO:0007669"/>
    <property type="project" value="InterPro"/>
</dbReference>
<protein>
    <submittedName>
        <fullName evidence="3">DH domain-containing protein</fullName>
    </submittedName>
</protein>
<proteinExistence type="predicted"/>
<evidence type="ECO:0000313" key="2">
    <source>
        <dbReference type="Proteomes" id="UP000095283"/>
    </source>
</evidence>
<dbReference type="AlphaFoldDB" id="A0A1I7X5C0"/>
<dbReference type="PANTHER" id="PTHR46060">
    <property type="entry name" value="MARINER MOS1 TRANSPOSASE-LIKE PROTEIN"/>
    <property type="match status" value="1"/>
</dbReference>
<sequence length="230" mass="26583">MTTDNQRKMSKPGPPYSCKSICSVLDEDVVLHSTCIYRFRRFKAGYFDVNDRQRSGTPQTSMTDALKSLLDENLSQTQKGLAEQELRKWLPPELPDDSVGYQLNTCVSLLVGQRINNCLWKIVTDDEKWIIQSTTSTAKPNTHAKKVLLCIWSGTKGVLFYELFQPAGQRFRDAAEVRKWIDDFIASKPMSFFHEEIRKLPVRWQKVIESEEKYFDGLTMLIDRTFTSLL</sequence>
<dbReference type="Pfam" id="PF17906">
    <property type="entry name" value="HTH_48"/>
    <property type="match status" value="1"/>
</dbReference>
<accession>A0A1I7X5C0</accession>
<keyword evidence="2" id="KW-1185">Reference proteome</keyword>
<evidence type="ECO:0000313" key="3">
    <source>
        <dbReference type="WBParaSite" id="Hba_12758"/>
    </source>
</evidence>
<dbReference type="InterPro" id="IPR052709">
    <property type="entry name" value="Transposase-MT_Hybrid"/>
</dbReference>